<dbReference type="Gene3D" id="2.60.120.340">
    <property type="entry name" value="Nucleoplasmin core domain"/>
    <property type="match status" value="1"/>
</dbReference>
<evidence type="ECO:0000313" key="16">
    <source>
        <dbReference type="Proteomes" id="UP000886520"/>
    </source>
</evidence>
<dbReference type="PROSITE" id="PS50157">
    <property type="entry name" value="ZINC_FINGER_C2H2_2"/>
    <property type="match status" value="1"/>
</dbReference>
<gene>
    <name evidence="15" type="ORF">GOP47_0007314</name>
</gene>
<feature type="domain" description="C2H2-type" evidence="14">
    <location>
        <begin position="313"/>
        <end position="338"/>
    </location>
</feature>
<dbReference type="GO" id="GO:0005730">
    <property type="term" value="C:nucleolus"/>
    <property type="evidence" value="ECO:0007669"/>
    <property type="project" value="UniProtKB-SubCell"/>
</dbReference>
<dbReference type="GO" id="GO:0006325">
    <property type="term" value="P:chromatin organization"/>
    <property type="evidence" value="ECO:0007669"/>
    <property type="project" value="UniProtKB-KW"/>
</dbReference>
<organism evidence="15 16">
    <name type="scientific">Adiantum capillus-veneris</name>
    <name type="common">Maidenhair fern</name>
    <dbReference type="NCBI Taxonomy" id="13818"/>
    <lineage>
        <taxon>Eukaryota</taxon>
        <taxon>Viridiplantae</taxon>
        <taxon>Streptophyta</taxon>
        <taxon>Embryophyta</taxon>
        <taxon>Tracheophyta</taxon>
        <taxon>Polypodiopsida</taxon>
        <taxon>Polypodiidae</taxon>
        <taxon>Polypodiales</taxon>
        <taxon>Pteridineae</taxon>
        <taxon>Pteridaceae</taxon>
        <taxon>Vittarioideae</taxon>
        <taxon>Adiantum</taxon>
    </lineage>
</organism>
<reference evidence="15" key="1">
    <citation type="submission" date="2021-01" db="EMBL/GenBank/DDBJ databases">
        <title>Adiantum capillus-veneris genome.</title>
        <authorList>
            <person name="Fang Y."/>
            <person name="Liao Q."/>
        </authorList>
    </citation>
    <scope>NUCLEOTIDE SEQUENCE</scope>
    <source>
        <strain evidence="15">H3</strain>
        <tissue evidence="15">Leaf</tissue>
    </source>
</reference>
<feature type="compositionally biased region" description="Polar residues" evidence="13">
    <location>
        <begin position="319"/>
        <end position="329"/>
    </location>
</feature>
<evidence type="ECO:0000256" key="13">
    <source>
        <dbReference type="SAM" id="MobiDB-lite"/>
    </source>
</evidence>
<keyword evidence="8" id="KW-0156">Chromatin regulator</keyword>
<dbReference type="GO" id="GO:0008270">
    <property type="term" value="F:zinc ion binding"/>
    <property type="evidence" value="ECO:0007669"/>
    <property type="project" value="UniProtKB-KW"/>
</dbReference>
<dbReference type="OrthoDB" id="2019803at2759"/>
<evidence type="ECO:0000256" key="4">
    <source>
        <dbReference type="ARBA" id="ARBA00022723"/>
    </source>
</evidence>
<dbReference type="GO" id="GO:0016787">
    <property type="term" value="F:hydrolase activity"/>
    <property type="evidence" value="ECO:0007669"/>
    <property type="project" value="UniProtKB-KW"/>
</dbReference>
<evidence type="ECO:0000256" key="2">
    <source>
        <dbReference type="ARBA" id="ARBA00006673"/>
    </source>
</evidence>
<keyword evidence="16" id="KW-1185">Reference proteome</keyword>
<dbReference type="InterPro" id="IPR022755">
    <property type="entry name" value="Znf_C2H2_jaz"/>
</dbReference>
<evidence type="ECO:0000256" key="9">
    <source>
        <dbReference type="ARBA" id="ARBA00023015"/>
    </source>
</evidence>
<feature type="compositionally biased region" description="Acidic residues" evidence="13">
    <location>
        <begin position="189"/>
        <end position="236"/>
    </location>
</feature>
<dbReference type="InterPro" id="IPR041232">
    <property type="entry name" value="NPL"/>
</dbReference>
<protein>
    <recommendedName>
        <fullName evidence="14">C2H2-type domain-containing protein</fullName>
    </recommendedName>
</protein>
<evidence type="ECO:0000256" key="11">
    <source>
        <dbReference type="ARBA" id="ARBA00023242"/>
    </source>
</evidence>
<dbReference type="AlphaFoldDB" id="A0A9D4V0G3"/>
<proteinExistence type="inferred from homology"/>
<feature type="region of interest" description="Disordered" evidence="13">
    <location>
        <begin position="319"/>
        <end position="338"/>
    </location>
</feature>
<dbReference type="SUPFAM" id="SSF57667">
    <property type="entry name" value="beta-beta-alpha zinc fingers"/>
    <property type="match status" value="1"/>
</dbReference>
<feature type="compositionally biased region" description="Low complexity" evidence="13">
    <location>
        <begin position="145"/>
        <end position="159"/>
    </location>
</feature>
<name>A0A9D4V0G3_ADICA</name>
<feature type="compositionally biased region" description="Basic and acidic residues" evidence="13">
    <location>
        <begin position="260"/>
        <end position="270"/>
    </location>
</feature>
<keyword evidence="9" id="KW-0805">Transcription regulation</keyword>
<evidence type="ECO:0000256" key="12">
    <source>
        <dbReference type="PROSITE-ProRule" id="PRU00042"/>
    </source>
</evidence>
<keyword evidence="3" id="KW-0678">Repressor</keyword>
<keyword evidence="5 12" id="KW-0863">Zinc-finger</keyword>
<feature type="compositionally biased region" description="Basic and acidic residues" evidence="13">
    <location>
        <begin position="175"/>
        <end position="188"/>
    </location>
</feature>
<feature type="region of interest" description="Disordered" evidence="13">
    <location>
        <begin position="98"/>
        <end position="313"/>
    </location>
</feature>
<keyword evidence="6" id="KW-0378">Hydrolase</keyword>
<evidence type="ECO:0000256" key="5">
    <source>
        <dbReference type="ARBA" id="ARBA00022771"/>
    </source>
</evidence>
<evidence type="ECO:0000256" key="10">
    <source>
        <dbReference type="ARBA" id="ARBA00023163"/>
    </source>
</evidence>
<keyword evidence="10" id="KW-0804">Transcription</keyword>
<feature type="compositionally biased region" description="Acidic residues" evidence="13">
    <location>
        <begin position="107"/>
        <end position="125"/>
    </location>
</feature>
<keyword evidence="4" id="KW-0479">Metal-binding</keyword>
<dbReference type="Proteomes" id="UP000886520">
    <property type="component" value="Chromosome 7"/>
</dbReference>
<dbReference type="Gene3D" id="3.30.160.60">
    <property type="entry name" value="Classic Zinc Finger"/>
    <property type="match status" value="1"/>
</dbReference>
<sequence>MEFWGVEVPSGKPLTCQPGPSSYVHVSQAALGDGKNAKGNDRVVLKVKVGSNQVIVGTLSQGKCDQTTLDLIFEKDFVLSHNSSGSVYFCGYKTDAVRDDDSMSSGSEDEFDMSDDDEDDDEEEATLPAKENGRLGVTKSDKKAAAPANKPAAKSPAPKVEMPATEGKSKVKPTAVEKGKGAKEKSKEDDEEDDSDEDAEEDDSDEDDEEMMALGSDDDDLDSDEEDESDEEASEEEQPKLAKKKRPAPTPPAANTGKKAKVDTPGKAEPKTPSVPASTPKQQQSGKKDQSAKKTPGKENTTTPASGKKLGQFFCQPCSKNFNSESALTQHKAAKHKS</sequence>
<comment type="similarity">
    <text evidence="2">Belongs to the histone deacetylase HD2 family.</text>
</comment>
<dbReference type="PROSITE" id="PS00028">
    <property type="entry name" value="ZINC_FINGER_C2H2_1"/>
    <property type="match status" value="1"/>
</dbReference>
<evidence type="ECO:0000313" key="15">
    <source>
        <dbReference type="EMBL" id="KAI5077490.1"/>
    </source>
</evidence>
<accession>A0A9D4V0G3</accession>
<dbReference type="Pfam" id="PF12171">
    <property type="entry name" value="zf-C2H2_jaz"/>
    <property type="match status" value="1"/>
</dbReference>
<dbReference type="FunFam" id="2.60.120.340:FF:000004">
    <property type="entry name" value="Histone deacetylase HDT1"/>
    <property type="match status" value="1"/>
</dbReference>
<dbReference type="InterPro" id="IPR013087">
    <property type="entry name" value="Znf_C2H2_type"/>
</dbReference>
<keyword evidence="7" id="KW-0862">Zinc</keyword>
<evidence type="ECO:0000256" key="6">
    <source>
        <dbReference type="ARBA" id="ARBA00022801"/>
    </source>
</evidence>
<comment type="caution">
    <text evidence="15">The sequence shown here is derived from an EMBL/GenBank/DDBJ whole genome shotgun (WGS) entry which is preliminary data.</text>
</comment>
<keyword evidence="11" id="KW-0539">Nucleus</keyword>
<dbReference type="EMBL" id="JABFUD020000007">
    <property type="protein sequence ID" value="KAI5077490.1"/>
    <property type="molecule type" value="Genomic_DNA"/>
</dbReference>
<comment type="subcellular location">
    <subcellularLocation>
        <location evidence="1">Nucleus</location>
        <location evidence="1">Nucleolus</location>
    </subcellularLocation>
</comment>
<dbReference type="InterPro" id="IPR036236">
    <property type="entry name" value="Znf_C2H2_sf"/>
</dbReference>
<evidence type="ECO:0000259" key="14">
    <source>
        <dbReference type="PROSITE" id="PS50157"/>
    </source>
</evidence>
<evidence type="ECO:0000256" key="8">
    <source>
        <dbReference type="ARBA" id="ARBA00022853"/>
    </source>
</evidence>
<dbReference type="Pfam" id="PF17800">
    <property type="entry name" value="NPL"/>
    <property type="match status" value="1"/>
</dbReference>
<feature type="compositionally biased region" description="Polar residues" evidence="13">
    <location>
        <begin position="275"/>
        <end position="285"/>
    </location>
</feature>
<evidence type="ECO:0000256" key="3">
    <source>
        <dbReference type="ARBA" id="ARBA00022491"/>
    </source>
</evidence>
<evidence type="ECO:0000256" key="7">
    <source>
        <dbReference type="ARBA" id="ARBA00022833"/>
    </source>
</evidence>
<evidence type="ECO:0000256" key="1">
    <source>
        <dbReference type="ARBA" id="ARBA00004604"/>
    </source>
</evidence>